<evidence type="ECO:0000313" key="2">
    <source>
        <dbReference type="EMBL" id="JAC65894.1"/>
    </source>
</evidence>
<reference evidence="2" key="1">
    <citation type="submission" date="2014-05" db="EMBL/GenBank/DDBJ databases">
        <title>The transcriptome of the halophilic microalga Tetraselmis sp. GSL018 isolated from the Great Salt Lake, Utah.</title>
        <authorList>
            <person name="Jinkerson R.E."/>
            <person name="D'Adamo S."/>
            <person name="Posewitz M.C."/>
        </authorList>
    </citation>
    <scope>NUCLEOTIDE SEQUENCE</scope>
    <source>
        <strain evidence="2">GSL018</strain>
    </source>
</reference>
<feature type="region of interest" description="Disordered" evidence="1">
    <location>
        <begin position="34"/>
        <end position="77"/>
    </location>
</feature>
<organism evidence="2">
    <name type="scientific">Tetraselmis sp. GSL018</name>
    <dbReference type="NCBI Taxonomy" id="582737"/>
    <lineage>
        <taxon>Eukaryota</taxon>
        <taxon>Viridiplantae</taxon>
        <taxon>Chlorophyta</taxon>
        <taxon>core chlorophytes</taxon>
        <taxon>Chlorodendrophyceae</taxon>
        <taxon>Chlorodendrales</taxon>
        <taxon>Chlorodendraceae</taxon>
        <taxon>Tetraselmis</taxon>
    </lineage>
</organism>
<sequence length="92" mass="9932">LSWETLRQSQQPLKGPQPLPLLCRYVHLFLGGLPAGQGPRTQEAMPGGPGPATPGAWQRSQHRCRSERAAGPEGKSFILPRRQGRGLVCVGP</sequence>
<dbReference type="EMBL" id="GBEZ01020807">
    <property type="protein sequence ID" value="JAC65894.1"/>
    <property type="molecule type" value="Transcribed_RNA"/>
</dbReference>
<dbReference type="AlphaFoldDB" id="A0A061R549"/>
<name>A0A061R549_9CHLO</name>
<evidence type="ECO:0000256" key="1">
    <source>
        <dbReference type="SAM" id="MobiDB-lite"/>
    </source>
</evidence>
<proteinExistence type="predicted"/>
<protein>
    <submittedName>
        <fullName evidence="2">Uncharacterized protein</fullName>
    </submittedName>
</protein>
<accession>A0A061R549</accession>
<gene>
    <name evidence="2" type="ORF">TSPGSL018_14991</name>
</gene>
<feature type="non-terminal residue" evidence="2">
    <location>
        <position position="1"/>
    </location>
</feature>